<sequence>MKIEAQIFPEYEEAELLVEELVDTEECELVVFNDDVNTFDHVINVLVKVCRHTREQAEQCTLIIHYKGKCAVKKGTRTQLKPMCQAILDAGIEAAIL</sequence>
<dbReference type="RefSeq" id="WP_009054388.1">
    <property type="nucleotide sequence ID" value="NZ_AJYA01000016.1"/>
</dbReference>
<dbReference type="STRING" id="1189621.A3SI_07554"/>
<keyword evidence="2" id="KW-0645">Protease</keyword>
<keyword evidence="3" id="KW-1185">Reference proteome</keyword>
<organism evidence="2 3">
    <name type="scientific">Nitritalea halalkaliphila LW7</name>
    <dbReference type="NCBI Taxonomy" id="1189621"/>
    <lineage>
        <taxon>Bacteria</taxon>
        <taxon>Pseudomonadati</taxon>
        <taxon>Bacteroidota</taxon>
        <taxon>Cytophagia</taxon>
        <taxon>Cytophagales</taxon>
        <taxon>Cyclobacteriaceae</taxon>
        <taxon>Nitritalea</taxon>
    </lineage>
</organism>
<proteinExistence type="predicted"/>
<dbReference type="InterPro" id="IPR014719">
    <property type="entry name" value="Ribosomal_bL12_C/ClpS-like"/>
</dbReference>
<dbReference type="InterPro" id="IPR003769">
    <property type="entry name" value="ClpS_core"/>
</dbReference>
<feature type="domain" description="Adaptor protein ClpS core" evidence="1">
    <location>
        <begin position="25"/>
        <end position="89"/>
    </location>
</feature>
<protein>
    <submittedName>
        <fullName evidence="2">ATP-dependent Clp protease adaptor protein ClpS</fullName>
    </submittedName>
</protein>
<evidence type="ECO:0000259" key="1">
    <source>
        <dbReference type="Pfam" id="PF02617"/>
    </source>
</evidence>
<dbReference type="Pfam" id="PF02617">
    <property type="entry name" value="ClpS"/>
    <property type="match status" value="1"/>
</dbReference>
<evidence type="ECO:0000313" key="3">
    <source>
        <dbReference type="Proteomes" id="UP000005551"/>
    </source>
</evidence>
<dbReference type="GO" id="GO:0030163">
    <property type="term" value="P:protein catabolic process"/>
    <property type="evidence" value="ECO:0007669"/>
    <property type="project" value="InterPro"/>
</dbReference>
<name>I5C5N0_9BACT</name>
<reference evidence="2 3" key="1">
    <citation type="submission" date="2012-05" db="EMBL/GenBank/DDBJ databases">
        <title>Genome sequence of Nitritalea halalkaliphila LW7.</title>
        <authorList>
            <person name="Jangir P.K."/>
            <person name="Singh A."/>
            <person name="Shivaji S."/>
            <person name="Sharma R."/>
        </authorList>
    </citation>
    <scope>NUCLEOTIDE SEQUENCE [LARGE SCALE GENOMIC DNA]</scope>
    <source>
        <strain evidence="2 3">LW7</strain>
    </source>
</reference>
<gene>
    <name evidence="2" type="ORF">A3SI_07554</name>
</gene>
<dbReference type="GO" id="GO:0008233">
    <property type="term" value="F:peptidase activity"/>
    <property type="evidence" value="ECO:0007669"/>
    <property type="project" value="UniProtKB-KW"/>
</dbReference>
<dbReference type="OrthoDB" id="598046at2"/>
<dbReference type="EMBL" id="AJYA01000016">
    <property type="protein sequence ID" value="EIM77132.1"/>
    <property type="molecule type" value="Genomic_DNA"/>
</dbReference>
<comment type="caution">
    <text evidence="2">The sequence shown here is derived from an EMBL/GenBank/DDBJ whole genome shotgun (WGS) entry which is preliminary data.</text>
</comment>
<dbReference type="PATRIC" id="fig|1189621.3.peg.1577"/>
<dbReference type="Proteomes" id="UP000005551">
    <property type="component" value="Unassembled WGS sequence"/>
</dbReference>
<dbReference type="GO" id="GO:0006508">
    <property type="term" value="P:proteolysis"/>
    <property type="evidence" value="ECO:0007669"/>
    <property type="project" value="UniProtKB-KW"/>
</dbReference>
<dbReference type="SUPFAM" id="SSF54736">
    <property type="entry name" value="ClpS-like"/>
    <property type="match status" value="1"/>
</dbReference>
<accession>I5C5N0</accession>
<keyword evidence="2" id="KW-0378">Hydrolase</keyword>
<dbReference type="AlphaFoldDB" id="I5C5N0"/>
<dbReference type="Gene3D" id="3.30.1390.10">
    <property type="match status" value="1"/>
</dbReference>
<evidence type="ECO:0000313" key="2">
    <source>
        <dbReference type="EMBL" id="EIM77132.1"/>
    </source>
</evidence>